<sequence>MSESYPVKSVSENENQTDVCLAGSHAVPAILDGKFFAIVKNENGSVKAKCCLCSNERILSGSLNATSNFLKHMRTVYKDCLEDYNNYSNEVAASSSSVRERKRKTVAAPSAVSLKHARQQTIELRGSSQAAADQLITKYIVMGMRPQTTVEEPEFKALVTGLSDIWSSNRRSFLGVTAHWINISSLSRESAALACRRFPGSHTYDRIAELLNDVHENFGISNKVCLTVTDNGSNFVKAFEQFGVKIEKSDDIEENDDIEFEDVGNISANPLSIHDDADSHDYDISHTSLPQHHRCSSHTLSLIATTDLADIVADNHPYGRVHHTTFAKCTAIWNKCSRSPKSCEEYFDVMNSQPMCPCPTRWNSLYDSVCNLTKTSDKLKDLCIALKVPVFKDYEIKFLLEFIECMKPVADSLDHLQGDKNCFMGHLLPTLLRIKDKLEDLCNRQLNYCAPLCKGLLQCIHKRFGCYVDLDASVNEYIFAAVSHPFFKLRWVPVNNVQSVRNLFLAKATQEALSSIVHQNNVPASAPVDNDNFFSFESGHTPPTEIISDMEILQYFDDKSTSLEILHKYPTVKKLFLKYNTGIPSSAPVERLFSYAGMVLNKKRACMTDENFQRQLLLKANHFAKCTAIWNKCSRSPKSCEEY</sequence>
<proteinExistence type="predicted"/>
<comment type="caution">
    <text evidence="1">The sequence shown here is derived from an EMBL/GenBank/DDBJ whole genome shotgun (WGS) entry which is preliminary data.</text>
</comment>
<dbReference type="EMBL" id="JASAOG010000160">
    <property type="protein sequence ID" value="KAK0046747.1"/>
    <property type="molecule type" value="Genomic_DNA"/>
</dbReference>
<gene>
    <name evidence="1" type="ORF">Bpfe_023771</name>
</gene>
<reference evidence="1" key="1">
    <citation type="journal article" date="2023" name="PLoS Negl. Trop. Dis.">
        <title>A genome sequence for Biomphalaria pfeifferi, the major vector snail for the human-infecting parasite Schistosoma mansoni.</title>
        <authorList>
            <person name="Bu L."/>
            <person name="Lu L."/>
            <person name="Laidemitt M.R."/>
            <person name="Zhang S.M."/>
            <person name="Mutuku M."/>
            <person name="Mkoji G."/>
            <person name="Steinauer M."/>
            <person name="Loker E.S."/>
        </authorList>
    </citation>
    <scope>NUCLEOTIDE SEQUENCE</scope>
    <source>
        <strain evidence="1">KasaAsao</strain>
    </source>
</reference>
<dbReference type="PANTHER" id="PTHR47501:SF5">
    <property type="entry name" value="HAT C-TERMINAL DIMERISATION DOMAIN-CONTAINING PROTEIN"/>
    <property type="match status" value="1"/>
</dbReference>
<evidence type="ECO:0000313" key="2">
    <source>
        <dbReference type="Proteomes" id="UP001233172"/>
    </source>
</evidence>
<organism evidence="1 2">
    <name type="scientific">Biomphalaria pfeifferi</name>
    <name type="common">Bloodfluke planorb</name>
    <name type="synonym">Freshwater snail</name>
    <dbReference type="NCBI Taxonomy" id="112525"/>
    <lineage>
        <taxon>Eukaryota</taxon>
        <taxon>Metazoa</taxon>
        <taxon>Spiralia</taxon>
        <taxon>Lophotrochozoa</taxon>
        <taxon>Mollusca</taxon>
        <taxon>Gastropoda</taxon>
        <taxon>Heterobranchia</taxon>
        <taxon>Euthyneura</taxon>
        <taxon>Panpulmonata</taxon>
        <taxon>Hygrophila</taxon>
        <taxon>Lymnaeoidea</taxon>
        <taxon>Planorbidae</taxon>
        <taxon>Biomphalaria</taxon>
    </lineage>
</organism>
<protein>
    <recommendedName>
        <fullName evidence="3">HAT C-terminal dimerisation domain-containing protein</fullName>
    </recommendedName>
</protein>
<evidence type="ECO:0000313" key="1">
    <source>
        <dbReference type="EMBL" id="KAK0046747.1"/>
    </source>
</evidence>
<dbReference type="Proteomes" id="UP001233172">
    <property type="component" value="Unassembled WGS sequence"/>
</dbReference>
<accession>A0AAD8B3C0</accession>
<evidence type="ECO:0008006" key="3">
    <source>
        <dbReference type="Google" id="ProtNLM"/>
    </source>
</evidence>
<dbReference type="SUPFAM" id="SSF53098">
    <property type="entry name" value="Ribonuclease H-like"/>
    <property type="match status" value="1"/>
</dbReference>
<name>A0AAD8B3C0_BIOPF</name>
<dbReference type="AlphaFoldDB" id="A0AAD8B3C0"/>
<keyword evidence="2" id="KW-1185">Reference proteome</keyword>
<dbReference type="InterPro" id="IPR012337">
    <property type="entry name" value="RNaseH-like_sf"/>
</dbReference>
<reference evidence="1" key="2">
    <citation type="submission" date="2023-04" db="EMBL/GenBank/DDBJ databases">
        <authorList>
            <person name="Bu L."/>
            <person name="Lu L."/>
            <person name="Laidemitt M.R."/>
            <person name="Zhang S.M."/>
            <person name="Mutuku M."/>
            <person name="Mkoji G."/>
            <person name="Steinauer M."/>
            <person name="Loker E.S."/>
        </authorList>
    </citation>
    <scope>NUCLEOTIDE SEQUENCE</scope>
    <source>
        <strain evidence="1">KasaAsao</strain>
        <tissue evidence="1">Whole Snail</tissue>
    </source>
</reference>
<dbReference type="PANTHER" id="PTHR47501">
    <property type="entry name" value="TRANSPOSASE-RELATED"/>
    <property type="match status" value="1"/>
</dbReference>